<protein>
    <submittedName>
        <fullName evidence="5">TetR family transcriptional regulator</fullName>
    </submittedName>
</protein>
<dbReference type="PATRIC" id="fig|1299334.3.peg.9759"/>
<dbReference type="EMBL" id="JAOB01000093">
    <property type="protein sequence ID" value="EUA07204.1"/>
    <property type="molecule type" value="Genomic_DNA"/>
</dbReference>
<evidence type="ECO:0000256" key="2">
    <source>
        <dbReference type="ARBA" id="ARBA00023163"/>
    </source>
</evidence>
<gene>
    <name evidence="5" type="ORF">I553_0165</name>
</gene>
<organism evidence="5">
    <name type="scientific">Mycobacterium xenopi 4042</name>
    <dbReference type="NCBI Taxonomy" id="1299334"/>
    <lineage>
        <taxon>Bacteria</taxon>
        <taxon>Bacillati</taxon>
        <taxon>Actinomycetota</taxon>
        <taxon>Actinomycetes</taxon>
        <taxon>Mycobacteriales</taxon>
        <taxon>Mycobacteriaceae</taxon>
        <taxon>Mycobacterium</taxon>
    </lineage>
</organism>
<evidence type="ECO:0000313" key="5">
    <source>
        <dbReference type="EMBL" id="EUA07204.1"/>
    </source>
</evidence>
<reference evidence="5" key="1">
    <citation type="submission" date="2014-01" db="EMBL/GenBank/DDBJ databases">
        <authorList>
            <person name="Brown-Elliot B."/>
            <person name="Wallace R."/>
            <person name="Lenaerts A."/>
            <person name="Ordway D."/>
            <person name="DeGroote M.A."/>
            <person name="Parker T."/>
            <person name="Sizemore C."/>
            <person name="Tallon L.J."/>
            <person name="Sadzewicz L.K."/>
            <person name="Sengamalay N."/>
            <person name="Fraser C.M."/>
            <person name="Hine E."/>
            <person name="Shefchek K.A."/>
            <person name="Das S.P."/>
            <person name="Tettelin H."/>
        </authorList>
    </citation>
    <scope>NUCLEOTIDE SEQUENCE [LARGE SCALE GENOMIC DNA]</scope>
    <source>
        <strain evidence="5">4042</strain>
    </source>
</reference>
<feature type="domain" description="DesT tetracyclin repressor-like C-terminal" evidence="4">
    <location>
        <begin position="19"/>
        <end position="125"/>
    </location>
</feature>
<dbReference type="InterPro" id="IPR054129">
    <property type="entry name" value="DesT_TetR_C"/>
</dbReference>
<dbReference type="InterPro" id="IPR036271">
    <property type="entry name" value="Tet_transcr_reg_TetR-rel_C_sf"/>
</dbReference>
<sequence length="319" mass="34755">MDNLVSSVRQALRTTTDNRQRLRAAVQAFFDFIEHENQGYRLIFENDYVTEPQVAAQVRVATESCTDAVFDLISADSGLDPHRARMIAVGLVGISVDCARYWLDADRPISKEDAVEGTVQFAWAGCRMFRSRARSRLQPDPETNAARLGNADLDVGDLGGVDHEPTAPLVGQAQDVGLLAQCRGDQFLDFVGRLRTGEDQLARAVRDTDLDLHVGPPFLDSVTSIPASRLVDSAATVRTSHSPFRGHAPGCGDLTRHTRRAARSPWSAQIPSASLASSITLIPPSTITRTSRRTSTPTMPARQTIAGVPSPRSPPRCWS</sequence>
<dbReference type="SUPFAM" id="SSF48498">
    <property type="entry name" value="Tetracyclin repressor-like, C-terminal domain"/>
    <property type="match status" value="1"/>
</dbReference>
<evidence type="ECO:0000256" key="3">
    <source>
        <dbReference type="SAM" id="MobiDB-lite"/>
    </source>
</evidence>
<dbReference type="AlphaFoldDB" id="X7YJB4"/>
<evidence type="ECO:0000259" key="4">
    <source>
        <dbReference type="Pfam" id="PF21943"/>
    </source>
</evidence>
<keyword evidence="1" id="KW-0805">Transcription regulation</keyword>
<proteinExistence type="predicted"/>
<accession>X7YJB4</accession>
<dbReference type="Pfam" id="PF21943">
    <property type="entry name" value="TetR_C_46"/>
    <property type="match status" value="1"/>
</dbReference>
<keyword evidence="2" id="KW-0804">Transcription</keyword>
<evidence type="ECO:0000256" key="1">
    <source>
        <dbReference type="ARBA" id="ARBA00023015"/>
    </source>
</evidence>
<feature type="region of interest" description="Disordered" evidence="3">
    <location>
        <begin position="288"/>
        <end position="319"/>
    </location>
</feature>
<feature type="compositionally biased region" description="Low complexity" evidence="3">
    <location>
        <begin position="288"/>
        <end position="298"/>
    </location>
</feature>
<name>X7YJB4_MYCXE</name>
<dbReference type="Gene3D" id="1.10.357.10">
    <property type="entry name" value="Tetracycline Repressor, domain 2"/>
    <property type="match status" value="1"/>
</dbReference>
<comment type="caution">
    <text evidence="5">The sequence shown here is derived from an EMBL/GenBank/DDBJ whole genome shotgun (WGS) entry which is preliminary data.</text>
</comment>